<dbReference type="Proteomes" id="UP000054477">
    <property type="component" value="Unassembled WGS sequence"/>
</dbReference>
<name>A0A0C9X1Z0_9AGAR</name>
<accession>A0A0C9X1Z0</accession>
<gene>
    <name evidence="1" type="ORF">K443DRAFT_540856</name>
</gene>
<reference evidence="1 2" key="1">
    <citation type="submission" date="2014-04" db="EMBL/GenBank/DDBJ databases">
        <authorList>
            <consortium name="DOE Joint Genome Institute"/>
            <person name="Kuo A."/>
            <person name="Kohler A."/>
            <person name="Nagy L.G."/>
            <person name="Floudas D."/>
            <person name="Copeland A."/>
            <person name="Barry K.W."/>
            <person name="Cichocki N."/>
            <person name="Veneault-Fourrey C."/>
            <person name="LaButti K."/>
            <person name="Lindquist E.A."/>
            <person name="Lipzen A."/>
            <person name="Lundell T."/>
            <person name="Morin E."/>
            <person name="Murat C."/>
            <person name="Sun H."/>
            <person name="Tunlid A."/>
            <person name="Henrissat B."/>
            <person name="Grigoriev I.V."/>
            <person name="Hibbett D.S."/>
            <person name="Martin F."/>
            <person name="Nordberg H.P."/>
            <person name="Cantor M.N."/>
            <person name="Hua S.X."/>
        </authorList>
    </citation>
    <scope>NUCLEOTIDE SEQUENCE [LARGE SCALE GENOMIC DNA]</scope>
    <source>
        <strain evidence="1 2">LaAM-08-1</strain>
    </source>
</reference>
<reference evidence="2" key="2">
    <citation type="submission" date="2015-01" db="EMBL/GenBank/DDBJ databases">
        <title>Evolutionary Origins and Diversification of the Mycorrhizal Mutualists.</title>
        <authorList>
            <consortium name="DOE Joint Genome Institute"/>
            <consortium name="Mycorrhizal Genomics Consortium"/>
            <person name="Kohler A."/>
            <person name="Kuo A."/>
            <person name="Nagy L.G."/>
            <person name="Floudas D."/>
            <person name="Copeland A."/>
            <person name="Barry K.W."/>
            <person name="Cichocki N."/>
            <person name="Veneault-Fourrey C."/>
            <person name="LaButti K."/>
            <person name="Lindquist E.A."/>
            <person name="Lipzen A."/>
            <person name="Lundell T."/>
            <person name="Morin E."/>
            <person name="Murat C."/>
            <person name="Riley R."/>
            <person name="Ohm R."/>
            <person name="Sun H."/>
            <person name="Tunlid A."/>
            <person name="Henrissat B."/>
            <person name="Grigoriev I.V."/>
            <person name="Hibbett D.S."/>
            <person name="Martin F."/>
        </authorList>
    </citation>
    <scope>NUCLEOTIDE SEQUENCE [LARGE SCALE GENOMIC DNA]</scope>
    <source>
        <strain evidence="2">LaAM-08-1</strain>
    </source>
</reference>
<organism evidence="1 2">
    <name type="scientific">Laccaria amethystina LaAM-08-1</name>
    <dbReference type="NCBI Taxonomy" id="1095629"/>
    <lineage>
        <taxon>Eukaryota</taxon>
        <taxon>Fungi</taxon>
        <taxon>Dikarya</taxon>
        <taxon>Basidiomycota</taxon>
        <taxon>Agaricomycotina</taxon>
        <taxon>Agaricomycetes</taxon>
        <taxon>Agaricomycetidae</taxon>
        <taxon>Agaricales</taxon>
        <taxon>Agaricineae</taxon>
        <taxon>Hydnangiaceae</taxon>
        <taxon>Laccaria</taxon>
    </lineage>
</organism>
<dbReference type="EMBL" id="KN839158">
    <property type="protein sequence ID" value="KIJ90547.1"/>
    <property type="molecule type" value="Genomic_DNA"/>
</dbReference>
<dbReference type="OrthoDB" id="10260961at2759"/>
<dbReference type="HOGENOM" id="CLU_1959932_0_0_1"/>
<proteinExistence type="predicted"/>
<evidence type="ECO:0000313" key="1">
    <source>
        <dbReference type="EMBL" id="KIJ90547.1"/>
    </source>
</evidence>
<keyword evidence="2" id="KW-1185">Reference proteome</keyword>
<dbReference type="AlphaFoldDB" id="A0A0C9X1Z0"/>
<sequence length="128" mass="14397">MQPNAEIIDLPTGFCLGVVLSKSATTHSEDAKLVVCLHHWSWLDGRMEYLWVVRTPLVLTYTSLKASIEVSLTLSSTPYFPRTTTSSDTIREGSEGRLAERSSLTRQRIWKPSYIGRLIIFPMIAPSL</sequence>
<evidence type="ECO:0000313" key="2">
    <source>
        <dbReference type="Proteomes" id="UP000054477"/>
    </source>
</evidence>
<protein>
    <submittedName>
        <fullName evidence="1">Uncharacterized protein</fullName>
    </submittedName>
</protein>